<dbReference type="GO" id="GO:0006438">
    <property type="term" value="P:valyl-tRNA aminoacylation"/>
    <property type="evidence" value="ECO:0007669"/>
    <property type="project" value="InterPro"/>
</dbReference>
<dbReference type="EC" id="6.1.1.9" evidence="2"/>
<name>A0A3N4L4R7_9PEZI</name>
<keyword evidence="7" id="KW-0030">Aminoacyl-tRNA synthetase</keyword>
<accession>A0A3N4L4R7</accession>
<reference evidence="11 12" key="1">
    <citation type="journal article" date="2018" name="Nat. Ecol. Evol.">
        <title>Pezizomycetes genomes reveal the molecular basis of ectomycorrhizal truffle lifestyle.</title>
        <authorList>
            <person name="Murat C."/>
            <person name="Payen T."/>
            <person name="Noel B."/>
            <person name="Kuo A."/>
            <person name="Morin E."/>
            <person name="Chen J."/>
            <person name="Kohler A."/>
            <person name="Krizsan K."/>
            <person name="Balestrini R."/>
            <person name="Da Silva C."/>
            <person name="Montanini B."/>
            <person name="Hainaut M."/>
            <person name="Levati E."/>
            <person name="Barry K.W."/>
            <person name="Belfiori B."/>
            <person name="Cichocki N."/>
            <person name="Clum A."/>
            <person name="Dockter R.B."/>
            <person name="Fauchery L."/>
            <person name="Guy J."/>
            <person name="Iotti M."/>
            <person name="Le Tacon F."/>
            <person name="Lindquist E.A."/>
            <person name="Lipzen A."/>
            <person name="Malagnac F."/>
            <person name="Mello A."/>
            <person name="Molinier V."/>
            <person name="Miyauchi S."/>
            <person name="Poulain J."/>
            <person name="Riccioni C."/>
            <person name="Rubini A."/>
            <person name="Sitrit Y."/>
            <person name="Splivallo R."/>
            <person name="Traeger S."/>
            <person name="Wang M."/>
            <person name="Zifcakova L."/>
            <person name="Wipf D."/>
            <person name="Zambonelli A."/>
            <person name="Paolocci F."/>
            <person name="Nowrousian M."/>
            <person name="Ottonello S."/>
            <person name="Baldrian P."/>
            <person name="Spatafora J.W."/>
            <person name="Henrissat B."/>
            <person name="Nagy L.G."/>
            <person name="Aury J.M."/>
            <person name="Wincker P."/>
            <person name="Grigoriev I.V."/>
            <person name="Bonfante P."/>
            <person name="Martin F.M."/>
        </authorList>
    </citation>
    <scope>NUCLEOTIDE SEQUENCE [LARGE SCALE GENOMIC DNA]</scope>
    <source>
        <strain evidence="11 12">ATCC MYA-4762</strain>
    </source>
</reference>
<dbReference type="InterPro" id="IPR002300">
    <property type="entry name" value="aa-tRNA-synth_Ia"/>
</dbReference>
<keyword evidence="5" id="KW-0067">ATP-binding</keyword>
<dbReference type="SUPFAM" id="SSF52374">
    <property type="entry name" value="Nucleotidylyl transferase"/>
    <property type="match status" value="1"/>
</dbReference>
<dbReference type="OrthoDB" id="629407at2759"/>
<organism evidence="11 12">
    <name type="scientific">Terfezia boudieri ATCC MYA-4762</name>
    <dbReference type="NCBI Taxonomy" id="1051890"/>
    <lineage>
        <taxon>Eukaryota</taxon>
        <taxon>Fungi</taxon>
        <taxon>Dikarya</taxon>
        <taxon>Ascomycota</taxon>
        <taxon>Pezizomycotina</taxon>
        <taxon>Pezizomycetes</taxon>
        <taxon>Pezizales</taxon>
        <taxon>Pezizaceae</taxon>
        <taxon>Terfezia</taxon>
    </lineage>
</organism>
<proteinExistence type="inferred from homology"/>
<dbReference type="Gene3D" id="1.10.730.10">
    <property type="entry name" value="Isoleucyl-tRNA Synthetase, Domain 1"/>
    <property type="match status" value="1"/>
</dbReference>
<evidence type="ECO:0000256" key="3">
    <source>
        <dbReference type="ARBA" id="ARBA00022598"/>
    </source>
</evidence>
<evidence type="ECO:0000256" key="4">
    <source>
        <dbReference type="ARBA" id="ARBA00022741"/>
    </source>
</evidence>
<protein>
    <recommendedName>
        <fullName evidence="2">valine--tRNA ligase</fullName>
        <ecNumber evidence="2">6.1.1.9</ecNumber>
    </recommendedName>
    <alternativeName>
        <fullName evidence="8">Valyl-tRNA synthetase</fullName>
    </alternativeName>
</protein>
<dbReference type="AlphaFoldDB" id="A0A3N4L4R7"/>
<comment type="catalytic activity">
    <reaction evidence="9">
        <text>tRNA(Val) + L-valine + ATP = L-valyl-tRNA(Val) + AMP + diphosphate</text>
        <dbReference type="Rhea" id="RHEA:10704"/>
        <dbReference type="Rhea" id="RHEA-COMP:9672"/>
        <dbReference type="Rhea" id="RHEA-COMP:9708"/>
        <dbReference type="ChEBI" id="CHEBI:30616"/>
        <dbReference type="ChEBI" id="CHEBI:33019"/>
        <dbReference type="ChEBI" id="CHEBI:57762"/>
        <dbReference type="ChEBI" id="CHEBI:78442"/>
        <dbReference type="ChEBI" id="CHEBI:78537"/>
        <dbReference type="ChEBI" id="CHEBI:456215"/>
        <dbReference type="EC" id="6.1.1.9"/>
    </reaction>
</comment>
<dbReference type="Gene3D" id="3.40.50.620">
    <property type="entry name" value="HUPs"/>
    <property type="match status" value="1"/>
</dbReference>
<keyword evidence="4" id="KW-0547">Nucleotide-binding</keyword>
<evidence type="ECO:0000256" key="5">
    <source>
        <dbReference type="ARBA" id="ARBA00022840"/>
    </source>
</evidence>
<dbReference type="GO" id="GO:0005524">
    <property type="term" value="F:ATP binding"/>
    <property type="evidence" value="ECO:0007669"/>
    <property type="project" value="UniProtKB-KW"/>
</dbReference>
<dbReference type="SUPFAM" id="SSF50677">
    <property type="entry name" value="ValRS/IleRS/LeuRS editing domain"/>
    <property type="match status" value="1"/>
</dbReference>
<evidence type="ECO:0000256" key="6">
    <source>
        <dbReference type="ARBA" id="ARBA00022917"/>
    </source>
</evidence>
<evidence type="ECO:0000256" key="8">
    <source>
        <dbReference type="ARBA" id="ARBA00029936"/>
    </source>
</evidence>
<evidence type="ECO:0000256" key="7">
    <source>
        <dbReference type="ARBA" id="ARBA00023146"/>
    </source>
</evidence>
<dbReference type="Proteomes" id="UP000267821">
    <property type="component" value="Unassembled WGS sequence"/>
</dbReference>
<dbReference type="GO" id="GO:0005829">
    <property type="term" value="C:cytosol"/>
    <property type="evidence" value="ECO:0007669"/>
    <property type="project" value="TreeGrafter"/>
</dbReference>
<dbReference type="SUPFAM" id="SSF47323">
    <property type="entry name" value="Anticodon-binding domain of a subclass of class I aminoacyl-tRNA synthetases"/>
    <property type="match status" value="1"/>
</dbReference>
<dbReference type="InParanoid" id="A0A3N4L4R7"/>
<sequence>MKKLPIIPDAVLVDPKFGTGAVKITPAHDPNDFEFWKRHSSFAPKNEESTSLGLNSRERVPIPIVRVFGTDGKMLPSSHPDLVGMDRLHARQRVVDMIQEAGRYRGRNSHLMRVAQCSRTGCIIEPMLCPQWFLRMKPLADNVLSKGMVAGREDLAEGVGCVEEDSSEIHGSELIIRPRSYRTEWKRWLEGIQDWCLSRQIWWGHRIPAWRVIDPAFQPPMDQEVPGMQAERWVIGLTEEEARTELGPSEQHLQLVQDDDVSRNGAKITPSRLLRVEMISSSFGWHVWQCSVPGSVDNCPSGKFFFTLLSAIPWGARCQSRLETSLTLWLSWKVIRSSKSKRELKPRASHAFKSLLLCRVSFTSKTPKPQDEKLIKSKLLPKGVVESGADPLRMSLVDYMRQTRQIPFDVSRVDDFRKLAIKLLNIFKLFRYLRQSSTQPSNIEVPKSIPADLRGKLQLHDLYMLFHLRRTTKICNSAFETRTLHHATSALRTFIYDVLGNIYVMYLKPELEAGDRAREEMALRLTAFALDT</sequence>
<evidence type="ECO:0000313" key="12">
    <source>
        <dbReference type="Proteomes" id="UP000267821"/>
    </source>
</evidence>
<feature type="non-terminal residue" evidence="11">
    <location>
        <position position="532"/>
    </location>
</feature>
<keyword evidence="3" id="KW-0436">Ligase</keyword>
<dbReference type="PANTHER" id="PTHR11946">
    <property type="entry name" value="VALYL-TRNA SYNTHETASES"/>
    <property type="match status" value="1"/>
</dbReference>
<dbReference type="InterPro" id="IPR009008">
    <property type="entry name" value="Val/Leu/Ile-tRNA-synth_edit"/>
</dbReference>
<feature type="domain" description="Aminoacyl-tRNA synthetase class Ia" evidence="10">
    <location>
        <begin position="125"/>
        <end position="246"/>
    </location>
</feature>
<evidence type="ECO:0000256" key="1">
    <source>
        <dbReference type="ARBA" id="ARBA00005594"/>
    </source>
</evidence>
<dbReference type="InterPro" id="IPR009080">
    <property type="entry name" value="tRNAsynth_Ia_anticodon-bd"/>
</dbReference>
<dbReference type="InterPro" id="IPR002303">
    <property type="entry name" value="Valyl-tRNA_ligase"/>
</dbReference>
<dbReference type="STRING" id="1051890.A0A3N4L4R7"/>
<dbReference type="Gene3D" id="3.90.740.10">
    <property type="entry name" value="Valyl/Leucyl/Isoleucyl-tRNA synthetase, editing domain"/>
    <property type="match status" value="1"/>
</dbReference>
<evidence type="ECO:0000313" key="11">
    <source>
        <dbReference type="EMBL" id="RPB17880.1"/>
    </source>
</evidence>
<dbReference type="GO" id="GO:0004832">
    <property type="term" value="F:valine-tRNA ligase activity"/>
    <property type="evidence" value="ECO:0007669"/>
    <property type="project" value="UniProtKB-EC"/>
</dbReference>
<dbReference type="Pfam" id="PF00133">
    <property type="entry name" value="tRNA-synt_1"/>
    <property type="match status" value="1"/>
</dbReference>
<evidence type="ECO:0000256" key="9">
    <source>
        <dbReference type="ARBA" id="ARBA00047552"/>
    </source>
</evidence>
<evidence type="ECO:0000259" key="10">
    <source>
        <dbReference type="Pfam" id="PF00133"/>
    </source>
</evidence>
<evidence type="ECO:0000256" key="2">
    <source>
        <dbReference type="ARBA" id="ARBA00013169"/>
    </source>
</evidence>
<comment type="similarity">
    <text evidence="1">Belongs to the class-I aminoacyl-tRNA synthetase family.</text>
</comment>
<keyword evidence="12" id="KW-1185">Reference proteome</keyword>
<gene>
    <name evidence="11" type="ORF">L211DRAFT_844278</name>
</gene>
<dbReference type="EMBL" id="ML121940">
    <property type="protein sequence ID" value="RPB17880.1"/>
    <property type="molecule type" value="Genomic_DNA"/>
</dbReference>
<keyword evidence="6" id="KW-0648">Protein biosynthesis</keyword>
<dbReference type="GO" id="GO:0002161">
    <property type="term" value="F:aminoacyl-tRNA deacylase activity"/>
    <property type="evidence" value="ECO:0007669"/>
    <property type="project" value="InterPro"/>
</dbReference>
<dbReference type="PANTHER" id="PTHR11946:SF109">
    <property type="entry name" value="VALINE--TRNA LIGASE"/>
    <property type="match status" value="1"/>
</dbReference>
<dbReference type="InterPro" id="IPR014729">
    <property type="entry name" value="Rossmann-like_a/b/a_fold"/>
</dbReference>